<feature type="domain" description="SecDF P1 head subdomain" evidence="14">
    <location>
        <begin position="239"/>
        <end position="345"/>
    </location>
</feature>
<dbReference type="GO" id="GO:0006605">
    <property type="term" value="P:protein targeting"/>
    <property type="evidence" value="ECO:0007669"/>
    <property type="project" value="UniProtKB-UniRule"/>
</dbReference>
<dbReference type="RefSeq" id="WP_126377294.1">
    <property type="nucleotide sequence ID" value="NZ_AP017378.1"/>
</dbReference>
<dbReference type="EMBL" id="AP017378">
    <property type="protein sequence ID" value="BBD07763.1"/>
    <property type="molecule type" value="Genomic_DNA"/>
</dbReference>
<comment type="subcellular location">
    <subcellularLocation>
        <location evidence="1 10">Cell membrane</location>
        <topology evidence="1 10">Multi-pass membrane protein</topology>
    </subcellularLocation>
</comment>
<proteinExistence type="inferred from homology"/>
<dbReference type="Pfam" id="PF07549">
    <property type="entry name" value="Sec_GG"/>
    <property type="match status" value="2"/>
</dbReference>
<dbReference type="InterPro" id="IPR048631">
    <property type="entry name" value="SecD_1st"/>
</dbReference>
<evidence type="ECO:0000256" key="3">
    <source>
        <dbReference type="ARBA" id="ARBA00022475"/>
    </source>
</evidence>
<dbReference type="HAMAP" id="MF_01464_B">
    <property type="entry name" value="SecF_B"/>
    <property type="match status" value="1"/>
</dbReference>
<feature type="domain" description="Protein translocase subunit SecDF P1" evidence="13">
    <location>
        <begin position="155"/>
        <end position="214"/>
    </location>
</feature>
<dbReference type="PANTHER" id="PTHR30081">
    <property type="entry name" value="PROTEIN-EXPORT MEMBRANE PROTEIN SEC"/>
    <property type="match status" value="1"/>
</dbReference>
<evidence type="ECO:0000259" key="14">
    <source>
        <dbReference type="Pfam" id="PF22599"/>
    </source>
</evidence>
<feature type="transmembrane region" description="Helical" evidence="10">
    <location>
        <begin position="713"/>
        <end position="731"/>
    </location>
</feature>
<feature type="transmembrane region" description="Helical" evidence="10">
    <location>
        <begin position="419"/>
        <end position="438"/>
    </location>
</feature>
<evidence type="ECO:0000256" key="5">
    <source>
        <dbReference type="ARBA" id="ARBA00022692"/>
    </source>
</evidence>
<dbReference type="PANTHER" id="PTHR30081:SF1">
    <property type="entry name" value="PROTEIN TRANSLOCASE SUBUNIT SECD"/>
    <property type="match status" value="1"/>
</dbReference>
<dbReference type="Proteomes" id="UP000269883">
    <property type="component" value="Chromosome"/>
</dbReference>
<feature type="domain" description="Protein export membrane protein SecD/SecF C-terminal" evidence="12">
    <location>
        <begin position="714"/>
        <end position="863"/>
    </location>
</feature>
<keyword evidence="7 10" id="KW-1133">Transmembrane helix</keyword>
<feature type="domain" description="Protein export membrane protein SecD/SecF C-terminal" evidence="12">
    <location>
        <begin position="348"/>
        <end position="511"/>
    </location>
</feature>
<feature type="domain" description="Protein export membrane protein SecD/SecF C-terminal" evidence="12">
    <location>
        <begin position="634"/>
        <end position="696"/>
    </location>
</feature>
<evidence type="ECO:0000256" key="1">
    <source>
        <dbReference type="ARBA" id="ARBA00004651"/>
    </source>
</evidence>
<dbReference type="NCBIfam" id="TIGR00916">
    <property type="entry name" value="2A0604s01"/>
    <property type="match status" value="2"/>
</dbReference>
<evidence type="ECO:0000313" key="16">
    <source>
        <dbReference type="Proteomes" id="UP000269883"/>
    </source>
</evidence>
<dbReference type="GO" id="GO:0015450">
    <property type="term" value="F:protein-transporting ATPase activity"/>
    <property type="evidence" value="ECO:0007669"/>
    <property type="project" value="InterPro"/>
</dbReference>
<dbReference type="InterPro" id="IPR005665">
    <property type="entry name" value="SecF_bac"/>
</dbReference>
<dbReference type="InterPro" id="IPR022646">
    <property type="entry name" value="SecD/SecF_CS"/>
</dbReference>
<reference evidence="15 16" key="1">
    <citation type="journal article" date="2018" name="Sci. Adv.">
        <title>Multi-heme cytochromes provide a pathway for survival in energy-limited environments.</title>
        <authorList>
            <person name="Deng X."/>
            <person name="Dohmae N."/>
            <person name="Nealson K.H."/>
            <person name="Hashimoto K."/>
            <person name="Okamoto A."/>
        </authorList>
    </citation>
    <scope>NUCLEOTIDE SEQUENCE [LARGE SCALE GENOMIC DNA]</scope>
    <source>
        <strain evidence="15 16">IS5</strain>
    </source>
</reference>
<accession>A0A2Z6AX35</accession>
<feature type="transmembrane region" description="Helical" evidence="10">
    <location>
        <begin position="544"/>
        <end position="562"/>
    </location>
</feature>
<dbReference type="HAMAP" id="MF_01463_B">
    <property type="entry name" value="SecD_B"/>
    <property type="match status" value="1"/>
</dbReference>
<evidence type="ECO:0000256" key="4">
    <source>
        <dbReference type="ARBA" id="ARBA00022519"/>
    </source>
</evidence>
<evidence type="ECO:0000256" key="7">
    <source>
        <dbReference type="ARBA" id="ARBA00022989"/>
    </source>
</evidence>
<keyword evidence="9 10" id="KW-0472">Membrane</keyword>
<comment type="function">
    <text evidence="10">Part of the Sec protein translocase complex. Interacts with the SecYEG preprotein conducting channel. SecDF uses the proton motive force (PMF) to complete protein translocation after the ATP-dependent function of SecA.</text>
</comment>
<evidence type="ECO:0000259" key="12">
    <source>
        <dbReference type="Pfam" id="PF02355"/>
    </source>
</evidence>
<sequence length="881" mass="95159">MKGTLRYRIILALFVGILGLAWALPSFVGKDSPLRNVLPADEINLGLDLKGGVHLTLEVDVPKAVEYTLSQMGQDIKAGTLDEKIVVTKTTVLPGEKLQLSVVREGMQEGFEAYLDDHYGSALNIELTEPQADGTIRYVLAMASDYRKNVERLTIDQAVKTMRNRIDQFGVAEPDIRKQQGSRIQVQLPGLDDPQRAIELIGRTAHLEFKLVDDDVSPTQARVKGREVLQRKVLKADGSYSSEPIVVYKEALLSGEYIANAGTNFDQFGQPYVTMTFNTAGGRKFARITGENEGRRLAIVLDGEVYSAPVIRAKIVGGRAQIEGNFSTEEAHDLAVILRSGSLPAPVHILEERSVGPSLGQESIDKGIKSTMVGFALVLVFMALYYGFGGIVANLVLLLNIVLIMAGLAAFGATLTLPGIAGIILTIGMAVDANVIIFERIREELRRGLSRGQAVAEGYGRATLTILDANVTTIIAAIILYQFGTGPIRGFAVTLTLGILASMFTAIFVSRILFDLFPAIKKPVSGLSIIKPNTRYNFIGRRKIAFVVSTLVILIGIGSLLVQGGPKYGVDFAGGITVQVKADHDVDIDSLKGAMDGSGLDGVVVQRLGLDEDNEFLIRISEKGLTTNMVRGKVQTALEQVPDGKFEIQRQEMVGPKVGADLREKALEAMFFAVLLIAIYISGRFEARWFTAGIMAAGLSTGVYLLGLINVPMSVLIFAALGITLGLCWYLRLNYALGAVVALIHDVIITIGVFSLLGKEFDLTIVAALLTIIGYSLNDTIIVFDRIRENLHGKKRPSFKEIINISVNQTLSRTLLTSGTTLLVVLALFIFGGGVIHDFAFALLIGVLVGTYSSIFVASPILLGFGPSSVEEEKTESPAVA</sequence>
<dbReference type="InterPro" id="IPR048634">
    <property type="entry name" value="SecD_SecF_C"/>
</dbReference>
<dbReference type="SUPFAM" id="SSF82866">
    <property type="entry name" value="Multidrug efflux transporter AcrB transmembrane domain"/>
    <property type="match status" value="2"/>
</dbReference>
<evidence type="ECO:0000256" key="2">
    <source>
        <dbReference type="ARBA" id="ARBA00022448"/>
    </source>
</evidence>
<feature type="transmembrane region" description="Helical" evidence="10">
    <location>
        <begin position="666"/>
        <end position="682"/>
    </location>
</feature>
<dbReference type="NCBIfam" id="TIGR00966">
    <property type="entry name" value="transloc_SecF"/>
    <property type="match status" value="1"/>
</dbReference>
<feature type="transmembrane region" description="Helical" evidence="10">
    <location>
        <begin position="371"/>
        <end position="388"/>
    </location>
</feature>
<keyword evidence="3 10" id="KW-1003">Cell membrane</keyword>
<dbReference type="InterPro" id="IPR054384">
    <property type="entry name" value="SecDF_P1_head"/>
</dbReference>
<feature type="transmembrane region" description="Helical" evidence="10">
    <location>
        <begin position="459"/>
        <end position="484"/>
    </location>
</feature>
<keyword evidence="2 10" id="KW-0813">Transport</keyword>
<evidence type="ECO:0000256" key="11">
    <source>
        <dbReference type="HAMAP-Rule" id="MF_01464"/>
    </source>
</evidence>
<dbReference type="InterPro" id="IPR022813">
    <property type="entry name" value="SecD/SecF_arch_bac"/>
</dbReference>
<dbReference type="AlphaFoldDB" id="A0A2Z6AX35"/>
<evidence type="ECO:0000259" key="13">
    <source>
        <dbReference type="Pfam" id="PF21760"/>
    </source>
</evidence>
<dbReference type="Gene3D" id="3.30.1360.200">
    <property type="match status" value="1"/>
</dbReference>
<dbReference type="InterPro" id="IPR055344">
    <property type="entry name" value="SecD_SecF_C_bact"/>
</dbReference>
<name>A0A2Z6AX35_9BACT</name>
<dbReference type="KEGG" id="dfl:DFE_1037"/>
<comment type="caution">
    <text evidence="10">Lacks conserved residue(s) required for the propagation of feature annotation.</text>
</comment>
<dbReference type="InterPro" id="IPR005791">
    <property type="entry name" value="SecD"/>
</dbReference>
<dbReference type="PRINTS" id="PR01755">
    <property type="entry name" value="SECFTRNLCASE"/>
</dbReference>
<feature type="transmembrane region" description="Helical" evidence="10">
    <location>
        <begin position="736"/>
        <end position="757"/>
    </location>
</feature>
<dbReference type="Pfam" id="PF22599">
    <property type="entry name" value="SecDF_P1_head"/>
    <property type="match status" value="1"/>
</dbReference>
<keyword evidence="5 10" id="KW-0812">Transmembrane</keyword>
<dbReference type="Pfam" id="PF02355">
    <property type="entry name" value="SecD_SecF_C"/>
    <property type="match status" value="3"/>
</dbReference>
<feature type="transmembrane region" description="Helical" evidence="10">
    <location>
        <begin position="395"/>
        <end position="413"/>
    </location>
</feature>
<comment type="similarity">
    <text evidence="10">Belongs to the SecD/SecF family. SecD subfamily.</text>
</comment>
<evidence type="ECO:0000313" key="15">
    <source>
        <dbReference type="EMBL" id="BBD07763.1"/>
    </source>
</evidence>
<evidence type="ECO:0000256" key="10">
    <source>
        <dbReference type="HAMAP-Rule" id="MF_01463"/>
    </source>
</evidence>
<keyword evidence="8 10" id="KW-0811">Translocation</keyword>
<dbReference type="InterPro" id="IPR022645">
    <property type="entry name" value="SecD/SecF_bac"/>
</dbReference>
<feature type="transmembrane region" description="Helical" evidence="10">
    <location>
        <begin position="815"/>
        <end position="836"/>
    </location>
</feature>
<keyword evidence="6 10" id="KW-0653">Protein transport</keyword>
<gene>
    <name evidence="11" type="primary">secF</name>
    <name evidence="10" type="synonym">secD</name>
    <name evidence="15" type="ORF">DFE_1037</name>
</gene>
<feature type="transmembrane region" description="Helical" evidence="10">
    <location>
        <begin position="763"/>
        <end position="784"/>
    </location>
</feature>
<keyword evidence="16" id="KW-1185">Reference proteome</keyword>
<evidence type="ECO:0000256" key="9">
    <source>
        <dbReference type="ARBA" id="ARBA00023136"/>
    </source>
</evidence>
<dbReference type="GO" id="GO:0005886">
    <property type="term" value="C:plasma membrane"/>
    <property type="evidence" value="ECO:0007669"/>
    <property type="project" value="UniProtKB-SubCell"/>
</dbReference>
<keyword evidence="4" id="KW-0997">Cell inner membrane</keyword>
<protein>
    <recommendedName>
        <fullName evidence="10 11">Multifunctional fusion protein</fullName>
    </recommendedName>
    <domain>
        <recommendedName>
            <fullName evidence="10">Protein translocase subunit SecD</fullName>
        </recommendedName>
    </domain>
    <domain>
        <recommendedName>
            <fullName evidence="11">Protein-export membrane protein SecF</fullName>
        </recommendedName>
    </domain>
</protein>
<dbReference type="OrthoDB" id="9805019at2"/>
<dbReference type="GO" id="GO:0065002">
    <property type="term" value="P:intracellular protein transmembrane transport"/>
    <property type="evidence" value="ECO:0007669"/>
    <property type="project" value="UniProtKB-UniRule"/>
</dbReference>
<comment type="similarity">
    <text evidence="11">Belongs to the SecD/SecF family. SecF subfamily.</text>
</comment>
<dbReference type="FunFam" id="3.30.1360.200:FF:000002">
    <property type="entry name" value="Preprotein translocase subunit SecD"/>
    <property type="match status" value="1"/>
</dbReference>
<dbReference type="Gene3D" id="3.30.70.3400">
    <property type="match status" value="1"/>
</dbReference>
<evidence type="ECO:0000256" key="8">
    <source>
        <dbReference type="ARBA" id="ARBA00023010"/>
    </source>
</evidence>
<feature type="transmembrane region" description="Helical" evidence="10">
    <location>
        <begin position="842"/>
        <end position="865"/>
    </location>
</feature>
<dbReference type="GO" id="GO:0043952">
    <property type="term" value="P:protein transport by the Sec complex"/>
    <property type="evidence" value="ECO:0007669"/>
    <property type="project" value="UniProtKB-UniRule"/>
</dbReference>
<organism evidence="15 16">
    <name type="scientific">Desulfovibrio ferrophilus</name>
    <dbReference type="NCBI Taxonomy" id="241368"/>
    <lineage>
        <taxon>Bacteria</taxon>
        <taxon>Pseudomonadati</taxon>
        <taxon>Thermodesulfobacteriota</taxon>
        <taxon>Desulfovibrionia</taxon>
        <taxon>Desulfovibrionales</taxon>
        <taxon>Desulfovibrionaceae</taxon>
        <taxon>Desulfovibrio</taxon>
    </lineage>
</organism>
<dbReference type="Gene3D" id="1.20.1640.10">
    <property type="entry name" value="Multidrug efflux transporter AcrB transmembrane domain"/>
    <property type="match status" value="2"/>
</dbReference>
<dbReference type="Pfam" id="PF21760">
    <property type="entry name" value="SecD_1st"/>
    <property type="match status" value="1"/>
</dbReference>
<feature type="transmembrane region" description="Helical" evidence="10">
    <location>
        <begin position="490"/>
        <end position="514"/>
    </location>
</feature>
<evidence type="ECO:0000256" key="6">
    <source>
        <dbReference type="ARBA" id="ARBA00022927"/>
    </source>
</evidence>
<comment type="subunit">
    <text evidence="10">Forms a complex with SecF. Part of the essential Sec protein translocation apparatus which comprises SecA, SecYEG and auxiliary proteins SecDF. Other proteins may also be involved.</text>
</comment>
<comment type="subunit">
    <text evidence="11">Forms a complex with SecD. Part of the essential Sec protein translocation apparatus which comprises SecA, SecYEG and auxiliary proteins SecDF. Other proteins may also be involved.</text>
</comment>
<dbReference type="FunFam" id="1.20.1640.10:FF:000004">
    <property type="entry name" value="Protein translocase subunit SecD"/>
    <property type="match status" value="1"/>
</dbReference>
<dbReference type="NCBIfam" id="TIGR01129">
    <property type="entry name" value="secD"/>
    <property type="match status" value="1"/>
</dbReference>